<dbReference type="OrthoDB" id="426657at2759"/>
<feature type="domain" description="RING-type" evidence="13">
    <location>
        <begin position="9"/>
        <end position="48"/>
    </location>
</feature>
<evidence type="ECO:0000256" key="3">
    <source>
        <dbReference type="ARBA" id="ARBA00012483"/>
    </source>
</evidence>
<dbReference type="PANTHER" id="PTHR23328">
    <property type="entry name" value="RING-TYPE DOMAIN-CONTAINING PROTEIN"/>
    <property type="match status" value="1"/>
</dbReference>
<dbReference type="AlphaFoldDB" id="A0A9W3BPR6"/>
<evidence type="ECO:0000256" key="8">
    <source>
        <dbReference type="ARBA" id="ARBA00022786"/>
    </source>
</evidence>
<comment type="subcellular location">
    <subcellularLocation>
        <location evidence="2">Nucleus</location>
    </subcellularLocation>
</comment>
<dbReference type="PROSITE" id="PS00518">
    <property type="entry name" value="ZF_RING_1"/>
    <property type="match status" value="1"/>
</dbReference>
<evidence type="ECO:0000256" key="10">
    <source>
        <dbReference type="ARBA" id="ARBA00023242"/>
    </source>
</evidence>
<accession>A0A9W3BPR6</accession>
<dbReference type="OMA" id="RPRVCQP"/>
<dbReference type="GO" id="GO:0031491">
    <property type="term" value="F:nucleosome binding"/>
    <property type="evidence" value="ECO:0007669"/>
    <property type="project" value="TreeGrafter"/>
</dbReference>
<dbReference type="Proteomes" id="UP001165740">
    <property type="component" value="Chromosome 11"/>
</dbReference>
<evidence type="ECO:0000256" key="2">
    <source>
        <dbReference type="ARBA" id="ARBA00004123"/>
    </source>
</evidence>
<evidence type="ECO:0000256" key="5">
    <source>
        <dbReference type="ARBA" id="ARBA00022723"/>
    </source>
</evidence>
<dbReference type="GO" id="GO:0061630">
    <property type="term" value="F:ubiquitin protein ligase activity"/>
    <property type="evidence" value="ECO:0007669"/>
    <property type="project" value="UniProtKB-EC"/>
</dbReference>
<keyword evidence="6" id="KW-0227">DNA damage</keyword>
<comment type="catalytic activity">
    <reaction evidence="1">
        <text>S-ubiquitinyl-[E2 ubiquitin-conjugating enzyme]-L-cysteine + [acceptor protein]-L-lysine = [E2 ubiquitin-conjugating enzyme]-L-cysteine + N(6)-ubiquitinyl-[acceptor protein]-L-lysine.</text>
        <dbReference type="EC" id="2.3.2.27"/>
    </reaction>
</comment>
<gene>
    <name evidence="15" type="primary">LOC129928920</name>
</gene>
<name>A0A9W3BPR6_BIOGL</name>
<dbReference type="PROSITE" id="PS50089">
    <property type="entry name" value="ZF_RING_2"/>
    <property type="match status" value="1"/>
</dbReference>
<evidence type="ECO:0000256" key="4">
    <source>
        <dbReference type="ARBA" id="ARBA00022679"/>
    </source>
</evidence>
<keyword evidence="12" id="KW-0175">Coiled coil</keyword>
<dbReference type="RefSeq" id="XP_055901403.1">
    <property type="nucleotide sequence ID" value="XM_056045428.1"/>
</dbReference>
<dbReference type="PANTHER" id="PTHR23328:SF0">
    <property type="entry name" value="RING-TYPE DOMAIN-CONTAINING PROTEIN"/>
    <property type="match status" value="1"/>
</dbReference>
<evidence type="ECO:0000313" key="14">
    <source>
        <dbReference type="Proteomes" id="UP001165740"/>
    </source>
</evidence>
<dbReference type="GO" id="GO:0035861">
    <property type="term" value="C:site of double-strand break"/>
    <property type="evidence" value="ECO:0007669"/>
    <property type="project" value="TreeGrafter"/>
</dbReference>
<evidence type="ECO:0000256" key="11">
    <source>
        <dbReference type="PROSITE-ProRule" id="PRU00175"/>
    </source>
</evidence>
<keyword evidence="10" id="KW-0539">Nucleus</keyword>
<dbReference type="GO" id="GO:0008270">
    <property type="term" value="F:zinc ion binding"/>
    <property type="evidence" value="ECO:0007669"/>
    <property type="project" value="UniProtKB-KW"/>
</dbReference>
<dbReference type="InterPro" id="IPR051657">
    <property type="entry name" value="RNF168/RNF169_E3_ubiq-ligase"/>
</dbReference>
<keyword evidence="7 11" id="KW-0863">Zinc-finger</keyword>
<dbReference type="CDD" id="cd22249">
    <property type="entry name" value="UDM1_RNF168_RNF169-like"/>
    <property type="match status" value="1"/>
</dbReference>
<keyword evidence="5" id="KW-0479">Metal-binding</keyword>
<dbReference type="SUPFAM" id="SSF57850">
    <property type="entry name" value="RING/U-box"/>
    <property type="match status" value="1"/>
</dbReference>
<keyword evidence="14" id="KW-1185">Reference proteome</keyword>
<dbReference type="GO" id="GO:0005634">
    <property type="term" value="C:nucleus"/>
    <property type="evidence" value="ECO:0007669"/>
    <property type="project" value="UniProtKB-SubCell"/>
</dbReference>
<organism evidence="14 15">
    <name type="scientific">Biomphalaria glabrata</name>
    <name type="common">Bloodfluke planorb</name>
    <name type="synonym">Freshwater snail</name>
    <dbReference type="NCBI Taxonomy" id="6526"/>
    <lineage>
        <taxon>Eukaryota</taxon>
        <taxon>Metazoa</taxon>
        <taxon>Spiralia</taxon>
        <taxon>Lophotrochozoa</taxon>
        <taxon>Mollusca</taxon>
        <taxon>Gastropoda</taxon>
        <taxon>Heterobranchia</taxon>
        <taxon>Euthyneura</taxon>
        <taxon>Panpulmonata</taxon>
        <taxon>Hygrophila</taxon>
        <taxon>Lymnaeoidea</taxon>
        <taxon>Planorbidae</taxon>
        <taxon>Biomphalaria</taxon>
    </lineage>
</organism>
<keyword evidence="4" id="KW-0808">Transferase</keyword>
<evidence type="ECO:0000256" key="7">
    <source>
        <dbReference type="ARBA" id="ARBA00022771"/>
    </source>
</evidence>
<dbReference type="Gene3D" id="3.30.40.10">
    <property type="entry name" value="Zinc/RING finger domain, C3HC4 (zinc finger)"/>
    <property type="match status" value="1"/>
</dbReference>
<dbReference type="EC" id="2.3.2.27" evidence="3"/>
<dbReference type="GO" id="GO:0006302">
    <property type="term" value="P:double-strand break repair"/>
    <property type="evidence" value="ECO:0007669"/>
    <property type="project" value="TreeGrafter"/>
</dbReference>
<protein>
    <recommendedName>
        <fullName evidence="3">RING-type E3 ubiquitin transferase</fullName>
        <ecNumber evidence="3">2.3.2.27</ecNumber>
    </recommendedName>
</protein>
<dbReference type="InterPro" id="IPR017907">
    <property type="entry name" value="Znf_RING_CS"/>
</dbReference>
<proteinExistence type="predicted"/>
<dbReference type="InterPro" id="IPR001841">
    <property type="entry name" value="Znf_RING"/>
</dbReference>
<evidence type="ECO:0000259" key="13">
    <source>
        <dbReference type="PROSITE" id="PS50089"/>
    </source>
</evidence>
<dbReference type="Pfam" id="PF13923">
    <property type="entry name" value="zf-C3HC4_2"/>
    <property type="match status" value="1"/>
</dbReference>
<dbReference type="CDD" id="cd16550">
    <property type="entry name" value="RING-HC_RNF168"/>
    <property type="match status" value="1"/>
</dbReference>
<evidence type="ECO:0000256" key="1">
    <source>
        <dbReference type="ARBA" id="ARBA00000900"/>
    </source>
</evidence>
<keyword evidence="8" id="KW-0833">Ubl conjugation pathway</keyword>
<dbReference type="InterPro" id="IPR013083">
    <property type="entry name" value="Znf_RING/FYVE/PHD"/>
</dbReference>
<sequence>MLSESECMCPVCISLLIQPVTFPCNHSLCLKCYKETVEKANLSCPVCRKRISVWARKAAKENKLINVEKWTDILEAFPEKVRRRLEASEESDSEDDEDDFEAKEKRQISCPGEIRQEYEAAIQQIQQKKDEQAKKEEEASKVNFEALQQEEFLSEKVEIEEKALMLEKKKSKKNSLFLNPVVRLKKCLKEEDIMLSWRANNCLPNTETFHDTSQLTENRSAIPAGNSSVKNDDLKFATKLQEFFDLMDKKRIVVDRSKGSSNEYTLQRKHKCDE</sequence>
<keyword evidence="9" id="KW-0862">Zinc</keyword>
<feature type="coiled-coil region" evidence="12">
    <location>
        <begin position="115"/>
        <end position="142"/>
    </location>
</feature>
<reference evidence="15" key="1">
    <citation type="submission" date="2025-08" db="UniProtKB">
        <authorList>
            <consortium name="RefSeq"/>
        </authorList>
    </citation>
    <scope>IDENTIFICATION</scope>
</reference>
<dbReference type="SMART" id="SM00184">
    <property type="entry name" value="RING"/>
    <property type="match status" value="1"/>
</dbReference>
<evidence type="ECO:0000313" key="15">
    <source>
        <dbReference type="RefSeq" id="XP_055901403.1"/>
    </source>
</evidence>
<evidence type="ECO:0000256" key="12">
    <source>
        <dbReference type="SAM" id="Coils"/>
    </source>
</evidence>
<dbReference type="GeneID" id="129928920"/>
<evidence type="ECO:0000256" key="9">
    <source>
        <dbReference type="ARBA" id="ARBA00022833"/>
    </source>
</evidence>
<evidence type="ECO:0000256" key="6">
    <source>
        <dbReference type="ARBA" id="ARBA00022763"/>
    </source>
</evidence>